<proteinExistence type="predicted"/>
<name>A0A840BNU0_9RHOO</name>
<dbReference type="InterPro" id="IPR021255">
    <property type="entry name" value="DUF2807"/>
</dbReference>
<protein>
    <recommendedName>
        <fullName evidence="2">Putative auto-transporter adhesin head GIN domain-containing protein</fullName>
    </recommendedName>
</protein>
<feature type="domain" description="Putative auto-transporter adhesin head GIN" evidence="2">
    <location>
        <begin position="30"/>
        <end position="212"/>
    </location>
</feature>
<dbReference type="Gene3D" id="2.160.20.120">
    <property type="match status" value="1"/>
</dbReference>
<evidence type="ECO:0000259" key="2">
    <source>
        <dbReference type="Pfam" id="PF10988"/>
    </source>
</evidence>
<feature type="signal peptide" evidence="1">
    <location>
        <begin position="1"/>
        <end position="19"/>
    </location>
</feature>
<keyword evidence="1" id="KW-0732">Signal</keyword>
<accession>A0A840BNU0</accession>
<keyword evidence="4" id="KW-1185">Reference proteome</keyword>
<comment type="caution">
    <text evidence="3">The sequence shown here is derived from an EMBL/GenBank/DDBJ whole genome shotgun (WGS) entry which is preliminary data.</text>
</comment>
<dbReference type="PANTHER" id="PTHR39200">
    <property type="entry name" value="HYPOTHETICAL EXPORTED PROTEIN"/>
    <property type="match status" value="1"/>
</dbReference>
<dbReference type="Pfam" id="PF10988">
    <property type="entry name" value="DUF2807"/>
    <property type="match status" value="1"/>
</dbReference>
<gene>
    <name evidence="3" type="ORF">GGR36_002554</name>
</gene>
<dbReference type="Proteomes" id="UP000561045">
    <property type="component" value="Unassembled WGS sequence"/>
</dbReference>
<dbReference type="EMBL" id="JACIET010000002">
    <property type="protein sequence ID" value="MBB4013208.1"/>
    <property type="molecule type" value="Genomic_DNA"/>
</dbReference>
<sequence length="227" mass="23393">MRLVLSIITLALLASTAHAENAKVDKVVPAFDRIEVAAPFDFVWRSGAPRLVAEGEKDLVERLGFEVVDGTLKLTAKGRIFTLGPLHTLKVTVSSPSLREARLVGSGDLELQSVSGPALALSLSGSGDVVARGVKVQRLDVRLSGSGDLSADGETDTLTAALSGSGDVVLTSMKSRDATLSLAGSGDLSASVAARVVASCTGSGDIVVRGAPAQRELTKLGSCEIHF</sequence>
<evidence type="ECO:0000313" key="4">
    <source>
        <dbReference type="Proteomes" id="UP000561045"/>
    </source>
</evidence>
<feature type="chain" id="PRO_5032533732" description="Putative auto-transporter adhesin head GIN domain-containing protein" evidence="1">
    <location>
        <begin position="20"/>
        <end position="227"/>
    </location>
</feature>
<reference evidence="3 4" key="1">
    <citation type="submission" date="2020-08" db="EMBL/GenBank/DDBJ databases">
        <title>Genomic Encyclopedia of Type Strains, Phase IV (KMG-IV): sequencing the most valuable type-strain genomes for metagenomic binning, comparative biology and taxonomic classification.</title>
        <authorList>
            <person name="Goeker M."/>
        </authorList>
    </citation>
    <scope>NUCLEOTIDE SEQUENCE [LARGE SCALE GENOMIC DNA]</scope>
    <source>
        <strain evidence="3 4">DSM 106739</strain>
    </source>
</reference>
<organism evidence="3 4">
    <name type="scientific">Niveibacterium umoris</name>
    <dbReference type="NCBI Taxonomy" id="1193620"/>
    <lineage>
        <taxon>Bacteria</taxon>
        <taxon>Pseudomonadati</taxon>
        <taxon>Pseudomonadota</taxon>
        <taxon>Betaproteobacteria</taxon>
        <taxon>Rhodocyclales</taxon>
        <taxon>Rhodocyclaceae</taxon>
        <taxon>Niveibacterium</taxon>
    </lineage>
</organism>
<dbReference type="RefSeq" id="WP_183635115.1">
    <property type="nucleotide sequence ID" value="NZ_BAABLE010000005.1"/>
</dbReference>
<evidence type="ECO:0000313" key="3">
    <source>
        <dbReference type="EMBL" id="MBB4013208.1"/>
    </source>
</evidence>
<dbReference type="PANTHER" id="PTHR39200:SF1">
    <property type="entry name" value="AUTO-TRANSPORTER ADHESIN HEAD GIN DOMAIN-CONTAINING PROTEIN-RELATED"/>
    <property type="match status" value="1"/>
</dbReference>
<evidence type="ECO:0000256" key="1">
    <source>
        <dbReference type="SAM" id="SignalP"/>
    </source>
</evidence>
<dbReference type="AlphaFoldDB" id="A0A840BNU0"/>